<proteinExistence type="predicted"/>
<evidence type="ECO:0000256" key="4">
    <source>
        <dbReference type="PROSITE-ProRule" id="PRU00473"/>
    </source>
</evidence>
<dbReference type="Pfam" id="PF13488">
    <property type="entry name" value="Gly-zipper_Omp"/>
    <property type="match status" value="1"/>
</dbReference>
<evidence type="ECO:0000256" key="1">
    <source>
        <dbReference type="ARBA" id="ARBA00004442"/>
    </source>
</evidence>
<dbReference type="InterPro" id="IPR006665">
    <property type="entry name" value="OmpA-like"/>
</dbReference>
<dbReference type="OrthoDB" id="9782229at2"/>
<dbReference type="Pfam" id="PF00691">
    <property type="entry name" value="OmpA"/>
    <property type="match status" value="1"/>
</dbReference>
<evidence type="ECO:0000256" key="3">
    <source>
        <dbReference type="ARBA" id="ARBA00023237"/>
    </source>
</evidence>
<protein>
    <submittedName>
        <fullName evidence="6">Cell envelope biogenesis protein OmpA</fullName>
    </submittedName>
</protein>
<name>A0A0B1Q3Q2_9HYPH</name>
<dbReference type="EMBL" id="JRFJ01000005">
    <property type="protein sequence ID" value="KHJ53527.1"/>
    <property type="molecule type" value="Genomic_DNA"/>
</dbReference>
<dbReference type="PANTHER" id="PTHR30329:SF21">
    <property type="entry name" value="LIPOPROTEIN YIAD-RELATED"/>
    <property type="match status" value="1"/>
</dbReference>
<accession>A0A0B1Q3Q2</accession>
<sequence>MKKTLAACVSLAVLGGCTTTNPYTNESQISRTAAGTGIGAGVGALGGLLVGEIAGVDRGRAALLGAGVGALTGGGIGVYMDRQEADLRAQLQGTGVSVTRQGDRIILNMPSNITFATDQDQVRSEFYPTLTSVAIVLNKYNQTIVDVMGHTDNVGAEGYNFALSQRRAASVGQFLQTQGVTGNRLNIQGFGMSRPVASNATEQGRAQNRRVEIAISPLQGG</sequence>
<dbReference type="PRINTS" id="PR01023">
    <property type="entry name" value="NAFLGMOTY"/>
</dbReference>
<dbReference type="Proteomes" id="UP000030826">
    <property type="component" value="Unassembled WGS sequence"/>
</dbReference>
<evidence type="ECO:0000313" key="6">
    <source>
        <dbReference type="EMBL" id="KHJ53527.1"/>
    </source>
</evidence>
<dbReference type="InterPro" id="IPR050330">
    <property type="entry name" value="Bact_OuterMem_StrucFunc"/>
</dbReference>
<dbReference type="RefSeq" id="WP_039194996.1">
    <property type="nucleotide sequence ID" value="NZ_CP089311.1"/>
</dbReference>
<reference evidence="6 7" key="1">
    <citation type="submission" date="2014-09" db="EMBL/GenBank/DDBJ databases">
        <title>Isolation and characterization of Aurantimonas altamirensis ON-56566 from clinical sample following a dog bite.</title>
        <authorList>
            <person name="Eshaghi A."/>
            <person name="Li A."/>
            <person name="Shahinas D."/>
            <person name="Bahn P."/>
            <person name="Kus J.V."/>
            <person name="Patel S.N."/>
        </authorList>
    </citation>
    <scope>NUCLEOTIDE SEQUENCE [LARGE SCALE GENOMIC DNA]</scope>
    <source>
        <strain evidence="6 7">ON-56566</strain>
    </source>
</reference>
<dbReference type="PRINTS" id="PR01021">
    <property type="entry name" value="OMPADOMAIN"/>
</dbReference>
<dbReference type="Gene3D" id="3.30.1330.60">
    <property type="entry name" value="OmpA-like domain"/>
    <property type="match status" value="1"/>
</dbReference>
<keyword evidence="2 4" id="KW-0472">Membrane</keyword>
<dbReference type="PROSITE" id="PS51257">
    <property type="entry name" value="PROKAR_LIPOPROTEIN"/>
    <property type="match status" value="1"/>
</dbReference>
<dbReference type="PANTHER" id="PTHR30329">
    <property type="entry name" value="STATOR ELEMENT OF FLAGELLAR MOTOR COMPLEX"/>
    <property type="match status" value="1"/>
</dbReference>
<dbReference type="PROSITE" id="PS51123">
    <property type="entry name" value="OMPA_2"/>
    <property type="match status" value="1"/>
</dbReference>
<dbReference type="GO" id="GO:0009279">
    <property type="term" value="C:cell outer membrane"/>
    <property type="evidence" value="ECO:0007669"/>
    <property type="project" value="UniProtKB-SubCell"/>
</dbReference>
<dbReference type="AlphaFoldDB" id="A0A0B1Q3Q2"/>
<comment type="caution">
    <text evidence="6">The sequence shown here is derived from an EMBL/GenBank/DDBJ whole genome shotgun (WGS) entry which is preliminary data.</text>
</comment>
<comment type="subcellular location">
    <subcellularLocation>
        <location evidence="1">Cell outer membrane</location>
    </subcellularLocation>
</comment>
<dbReference type="InterPro" id="IPR006664">
    <property type="entry name" value="OMP_bac"/>
</dbReference>
<feature type="domain" description="OmpA-like" evidence="5">
    <location>
        <begin position="102"/>
        <end position="219"/>
    </location>
</feature>
<dbReference type="CDD" id="cd07185">
    <property type="entry name" value="OmpA_C-like"/>
    <property type="match status" value="1"/>
</dbReference>
<evidence type="ECO:0000256" key="2">
    <source>
        <dbReference type="ARBA" id="ARBA00023136"/>
    </source>
</evidence>
<organism evidence="6 7">
    <name type="scientific">Aureimonas altamirensis</name>
    <dbReference type="NCBI Taxonomy" id="370622"/>
    <lineage>
        <taxon>Bacteria</taxon>
        <taxon>Pseudomonadati</taxon>
        <taxon>Pseudomonadota</taxon>
        <taxon>Alphaproteobacteria</taxon>
        <taxon>Hyphomicrobiales</taxon>
        <taxon>Aurantimonadaceae</taxon>
        <taxon>Aureimonas</taxon>
    </lineage>
</organism>
<evidence type="ECO:0000313" key="7">
    <source>
        <dbReference type="Proteomes" id="UP000030826"/>
    </source>
</evidence>
<dbReference type="InterPro" id="IPR036737">
    <property type="entry name" value="OmpA-like_sf"/>
</dbReference>
<gene>
    <name evidence="6" type="ORF">LA66_16390</name>
</gene>
<dbReference type="SUPFAM" id="SSF103088">
    <property type="entry name" value="OmpA-like"/>
    <property type="match status" value="1"/>
</dbReference>
<evidence type="ECO:0000259" key="5">
    <source>
        <dbReference type="PROSITE" id="PS51123"/>
    </source>
</evidence>
<keyword evidence="3" id="KW-0998">Cell outer membrane</keyword>
<dbReference type="InterPro" id="IPR039567">
    <property type="entry name" value="Gly-zipper"/>
</dbReference>
<dbReference type="STRING" id="370622.LA66_16390"/>